<evidence type="ECO:0000259" key="10">
    <source>
        <dbReference type="PROSITE" id="PS00715"/>
    </source>
</evidence>
<protein>
    <recommendedName>
        <fullName evidence="7 8">RNA polymerase sigma factor RpoH</fullName>
    </recommendedName>
    <alternativeName>
        <fullName evidence="7">RNA polymerase sigma-32 factor</fullName>
    </alternativeName>
</protein>
<dbReference type="AlphaFoldDB" id="A0A7Y8KX67"/>
<dbReference type="PROSITE" id="PS00715">
    <property type="entry name" value="SIGMA70_1"/>
    <property type="match status" value="1"/>
</dbReference>
<dbReference type="FunFam" id="1.20.120.1810:FF:000001">
    <property type="entry name" value="RNA polymerase sigma factor RpoH"/>
    <property type="match status" value="1"/>
</dbReference>
<comment type="subunit">
    <text evidence="7">Interacts with the RNA polymerase core enzyme.</text>
</comment>
<dbReference type="Gene3D" id="1.20.140.160">
    <property type="match status" value="1"/>
</dbReference>
<feature type="signal peptide" evidence="9">
    <location>
        <begin position="1"/>
        <end position="19"/>
    </location>
</feature>
<evidence type="ECO:0000256" key="1">
    <source>
        <dbReference type="ARBA" id="ARBA00022490"/>
    </source>
</evidence>
<dbReference type="NCBIfam" id="TIGR02392">
    <property type="entry name" value="rpoH_proteo"/>
    <property type="match status" value="1"/>
</dbReference>
<name>A0A7Y8KX67_9BURK</name>
<feature type="region of interest" description="Sigma-70 factor domain-2" evidence="7">
    <location>
        <begin position="72"/>
        <end position="141"/>
    </location>
</feature>
<keyword evidence="3 7" id="KW-0346">Stress response</keyword>
<dbReference type="Pfam" id="PF04545">
    <property type="entry name" value="Sigma70_r4"/>
    <property type="match status" value="1"/>
</dbReference>
<dbReference type="PANTHER" id="PTHR30376">
    <property type="entry name" value="SIGMA FACTOR RPOH HEAT SHOCK RELATED"/>
    <property type="match status" value="1"/>
</dbReference>
<dbReference type="CDD" id="cd06171">
    <property type="entry name" value="Sigma70_r4"/>
    <property type="match status" value="1"/>
</dbReference>
<dbReference type="GO" id="GO:0009408">
    <property type="term" value="P:response to heat"/>
    <property type="evidence" value="ECO:0007669"/>
    <property type="project" value="UniProtKB-UniRule"/>
</dbReference>
<organism evidence="12 13">
    <name type="scientific">Hydrogenophaga aromaticivorans</name>
    <dbReference type="NCBI Taxonomy" id="2610898"/>
    <lineage>
        <taxon>Bacteria</taxon>
        <taxon>Pseudomonadati</taxon>
        <taxon>Pseudomonadota</taxon>
        <taxon>Betaproteobacteria</taxon>
        <taxon>Burkholderiales</taxon>
        <taxon>Comamonadaceae</taxon>
        <taxon>Hydrogenophaga</taxon>
    </lineage>
</organism>
<dbReference type="InterPro" id="IPR012759">
    <property type="entry name" value="RNA_pol_sigma_RpoH_proteobac"/>
</dbReference>
<comment type="subcellular location">
    <subcellularLocation>
        <location evidence="7">Cytoplasm</location>
    </subcellularLocation>
</comment>
<keyword evidence="2 7" id="KW-0805">Transcription regulation</keyword>
<dbReference type="InterPro" id="IPR013325">
    <property type="entry name" value="RNA_pol_sigma_r2"/>
</dbReference>
<keyword evidence="13" id="KW-1185">Reference proteome</keyword>
<dbReference type="InterPro" id="IPR007627">
    <property type="entry name" value="RNA_pol_sigma70_r2"/>
</dbReference>
<feature type="chain" id="PRO_5030856367" description="RNA polymerase sigma factor RpoH" evidence="9">
    <location>
        <begin position="20"/>
        <end position="319"/>
    </location>
</feature>
<dbReference type="GO" id="GO:0016987">
    <property type="term" value="F:sigma factor activity"/>
    <property type="evidence" value="ECO:0007669"/>
    <property type="project" value="UniProtKB-UniRule"/>
</dbReference>
<evidence type="ECO:0000256" key="8">
    <source>
        <dbReference type="NCBIfam" id="TIGR02392"/>
    </source>
</evidence>
<feature type="domain" description="RNA polymerase sigma-70" evidence="10">
    <location>
        <begin position="96"/>
        <end position="109"/>
    </location>
</feature>
<dbReference type="GO" id="GO:0006352">
    <property type="term" value="P:DNA-templated transcription initiation"/>
    <property type="evidence" value="ECO:0007669"/>
    <property type="project" value="UniProtKB-UniRule"/>
</dbReference>
<comment type="caution">
    <text evidence="7">Lacks conserved residue(s) required for the propagation of feature annotation.</text>
</comment>
<evidence type="ECO:0000313" key="13">
    <source>
        <dbReference type="Proteomes" id="UP000545507"/>
    </source>
</evidence>
<dbReference type="PANTHER" id="PTHR30376:SF3">
    <property type="entry name" value="RNA POLYMERASE SIGMA FACTOR RPOH"/>
    <property type="match status" value="1"/>
</dbReference>
<evidence type="ECO:0000313" key="12">
    <source>
        <dbReference type="EMBL" id="NWF46275.1"/>
    </source>
</evidence>
<comment type="caution">
    <text evidence="12">The sequence shown here is derived from an EMBL/GenBank/DDBJ whole genome shotgun (WGS) entry which is preliminary data.</text>
</comment>
<comment type="function">
    <text evidence="7">Sigma factors are initiation factors that promote the attachment of RNA polymerase to specific initiation sites and are then released. This sigma factor is involved in regulation of expression of heat shock genes.</text>
</comment>
<dbReference type="InterPro" id="IPR014284">
    <property type="entry name" value="RNA_pol_sigma-70_dom"/>
</dbReference>
<gene>
    <name evidence="7 12" type="primary">rpoH</name>
    <name evidence="12" type="ORF">F3K02_13590</name>
</gene>
<dbReference type="SUPFAM" id="SSF88659">
    <property type="entry name" value="Sigma3 and sigma4 domains of RNA polymerase sigma factors"/>
    <property type="match status" value="1"/>
</dbReference>
<dbReference type="InterPro" id="IPR000943">
    <property type="entry name" value="RNA_pol_sigma70"/>
</dbReference>
<dbReference type="InterPro" id="IPR013324">
    <property type="entry name" value="RNA_pol_sigma_r3/r4-like"/>
</dbReference>
<feature type="domain" description="RNA polymerase sigma-70" evidence="11">
    <location>
        <begin position="285"/>
        <end position="311"/>
    </location>
</feature>
<dbReference type="HAMAP" id="MF_00961">
    <property type="entry name" value="Sigma70_RpoH"/>
    <property type="match status" value="1"/>
</dbReference>
<keyword evidence="9" id="KW-0732">Signal</keyword>
<evidence type="ECO:0000256" key="5">
    <source>
        <dbReference type="ARBA" id="ARBA00023125"/>
    </source>
</evidence>
<reference evidence="12 13" key="1">
    <citation type="submission" date="2019-09" db="EMBL/GenBank/DDBJ databases">
        <title>Hydrogenophaga aromatica sp. nov., isolated from a para-xylene-degrading enrichment culture.</title>
        <authorList>
            <person name="Tancsics A."/>
            <person name="Banerjee S."/>
        </authorList>
    </citation>
    <scope>NUCLEOTIDE SEQUENCE [LARGE SCALE GENOMIC DNA]</scope>
    <source>
        <strain evidence="12 13">D2P1</strain>
    </source>
</reference>
<dbReference type="InterPro" id="IPR007630">
    <property type="entry name" value="RNA_pol_sigma70_r4"/>
</dbReference>
<dbReference type="InterPro" id="IPR050813">
    <property type="entry name" value="Sigma-70_Factor"/>
</dbReference>
<accession>A0A7Y8KX67</accession>
<dbReference type="Gene3D" id="1.10.601.10">
    <property type="entry name" value="RNA Polymerase Primary Sigma Factor"/>
    <property type="match status" value="1"/>
</dbReference>
<comment type="similarity">
    <text evidence="7">Belongs to the sigma-70 factor family. RpoH subfamily.</text>
</comment>
<dbReference type="Pfam" id="PF04542">
    <property type="entry name" value="Sigma70_r2"/>
    <property type="match status" value="1"/>
</dbReference>
<feature type="short sequence motif" description="Interaction with polymerase core subunit RpoC" evidence="7">
    <location>
        <begin position="96"/>
        <end position="99"/>
    </location>
</feature>
<proteinExistence type="inferred from homology"/>
<sequence>MTTALLAPTALPSATLAVASPWASRSLTLPALGNLDAYISAVNRMPLLTLEEEQGAARRLRDHNDIDAAGQLVMSHLRLVVSIARQYLGYGLPHGDLIQEGNVGLMKAVKRFDPEQGVRLVSYAMHWIKAEIHEYILKNWRMVKVATTKAQRKLFFNLRSMKQGFRAEALDGDTHREAFSDGEVDVVARDLKVKPEEVREMETRLSGGDVVLDPSPGDDGEDSFGPIAFLADATHEPTAMIESAQRDVLATEGIATAMSELDDRSRRIVTERWLKVNDDGSGGMTLHELAAEYGVSAERVRQIEVAAMKKMRKALAAFA</sequence>
<dbReference type="GO" id="GO:0003677">
    <property type="term" value="F:DNA binding"/>
    <property type="evidence" value="ECO:0007669"/>
    <property type="project" value="UniProtKB-UniRule"/>
</dbReference>
<dbReference type="GO" id="GO:0005737">
    <property type="term" value="C:cytoplasm"/>
    <property type="evidence" value="ECO:0007669"/>
    <property type="project" value="UniProtKB-SubCell"/>
</dbReference>
<evidence type="ECO:0000259" key="11">
    <source>
        <dbReference type="PROSITE" id="PS00716"/>
    </source>
</evidence>
<dbReference type="RefSeq" id="WP_177136173.1">
    <property type="nucleotide sequence ID" value="NZ_JAGPWB010000029.1"/>
</dbReference>
<dbReference type="EMBL" id="VYGV01000012">
    <property type="protein sequence ID" value="NWF46275.1"/>
    <property type="molecule type" value="Genomic_DNA"/>
</dbReference>
<keyword evidence="6 7" id="KW-0804">Transcription</keyword>
<feature type="DNA-binding region" description="H-T-H motif" evidence="7">
    <location>
        <begin position="286"/>
        <end position="305"/>
    </location>
</feature>
<dbReference type="NCBIfam" id="NF005143">
    <property type="entry name" value="PRK06596.1"/>
    <property type="match status" value="1"/>
</dbReference>
<keyword evidence="1 7" id="KW-0963">Cytoplasm</keyword>
<dbReference type="PROSITE" id="PS00716">
    <property type="entry name" value="SIGMA70_2"/>
    <property type="match status" value="1"/>
</dbReference>
<evidence type="ECO:0000256" key="3">
    <source>
        <dbReference type="ARBA" id="ARBA00023016"/>
    </source>
</evidence>
<dbReference type="SUPFAM" id="SSF88946">
    <property type="entry name" value="Sigma2 domain of RNA polymerase sigma factors"/>
    <property type="match status" value="1"/>
</dbReference>
<evidence type="ECO:0000256" key="2">
    <source>
        <dbReference type="ARBA" id="ARBA00023015"/>
    </source>
</evidence>
<evidence type="ECO:0000256" key="9">
    <source>
        <dbReference type="SAM" id="SignalP"/>
    </source>
</evidence>
<evidence type="ECO:0000256" key="6">
    <source>
        <dbReference type="ARBA" id="ARBA00023163"/>
    </source>
</evidence>
<dbReference type="Proteomes" id="UP000545507">
    <property type="component" value="Unassembled WGS sequence"/>
</dbReference>
<dbReference type="PRINTS" id="PR00046">
    <property type="entry name" value="SIGMA70FCT"/>
</dbReference>
<evidence type="ECO:0000256" key="7">
    <source>
        <dbReference type="HAMAP-Rule" id="MF_00961"/>
    </source>
</evidence>
<keyword evidence="4 7" id="KW-0731">Sigma factor</keyword>
<keyword evidence="5 7" id="KW-0238">DNA-binding</keyword>
<dbReference type="NCBIfam" id="TIGR02937">
    <property type="entry name" value="sigma70-ECF"/>
    <property type="match status" value="1"/>
</dbReference>
<evidence type="ECO:0000256" key="4">
    <source>
        <dbReference type="ARBA" id="ARBA00023082"/>
    </source>
</evidence>